<dbReference type="RefSeq" id="WP_268061335.1">
    <property type="nucleotide sequence ID" value="NZ_JAPQFJ010000009.1"/>
</dbReference>
<dbReference type="SFLD" id="SFLDG01140">
    <property type="entry name" value="C2.B:_Phosphomannomutase_and_P"/>
    <property type="match status" value="1"/>
</dbReference>
<dbReference type="CDD" id="cd07516">
    <property type="entry name" value="HAD_Pase"/>
    <property type="match status" value="1"/>
</dbReference>
<dbReference type="Proteomes" id="UP001144612">
    <property type="component" value="Unassembled WGS sequence"/>
</dbReference>
<proteinExistence type="predicted"/>
<organism evidence="1 2">
    <name type="scientific">Clostridium brassicae</name>
    <dbReference type="NCBI Taxonomy" id="2999072"/>
    <lineage>
        <taxon>Bacteria</taxon>
        <taxon>Bacillati</taxon>
        <taxon>Bacillota</taxon>
        <taxon>Clostridia</taxon>
        <taxon>Eubacteriales</taxon>
        <taxon>Clostridiaceae</taxon>
        <taxon>Clostridium</taxon>
    </lineage>
</organism>
<evidence type="ECO:0000313" key="1">
    <source>
        <dbReference type="EMBL" id="MCY6958913.1"/>
    </source>
</evidence>
<protein>
    <submittedName>
        <fullName evidence="1">Cof-type HAD-IIB family hydrolase</fullName>
    </submittedName>
</protein>
<accession>A0ABT4D9R8</accession>
<dbReference type="GO" id="GO:0016787">
    <property type="term" value="F:hydrolase activity"/>
    <property type="evidence" value="ECO:0007669"/>
    <property type="project" value="UniProtKB-KW"/>
</dbReference>
<dbReference type="Pfam" id="PF08282">
    <property type="entry name" value="Hydrolase_3"/>
    <property type="match status" value="1"/>
</dbReference>
<evidence type="ECO:0000313" key="2">
    <source>
        <dbReference type="Proteomes" id="UP001144612"/>
    </source>
</evidence>
<dbReference type="PROSITE" id="PS01229">
    <property type="entry name" value="COF_2"/>
    <property type="match status" value="1"/>
</dbReference>
<dbReference type="InterPro" id="IPR000150">
    <property type="entry name" value="Cof"/>
</dbReference>
<reference evidence="1" key="1">
    <citation type="submission" date="2022-12" db="EMBL/GenBank/DDBJ databases">
        <title>Clostridium sp. nov., isolated from industrial wastewater.</title>
        <authorList>
            <person name="Jiayan W."/>
        </authorList>
    </citation>
    <scope>NUCLEOTIDE SEQUENCE</scope>
    <source>
        <strain evidence="1">ZC22-4</strain>
    </source>
</reference>
<dbReference type="SUPFAM" id="SSF56784">
    <property type="entry name" value="HAD-like"/>
    <property type="match status" value="1"/>
</dbReference>
<dbReference type="Gene3D" id="3.30.1240.10">
    <property type="match status" value="1"/>
</dbReference>
<dbReference type="PANTHER" id="PTHR10000:SF8">
    <property type="entry name" value="HAD SUPERFAMILY HYDROLASE-LIKE, TYPE 3"/>
    <property type="match status" value="1"/>
</dbReference>
<sequence>MYRMIAIDMDGTLLRKDKSISHVTYEAIQKAKEKGVKIVLSTGRPVQGVSEALNFLDLNNKNTYIVSCSGALVQCASGEIISENNLSFDEVNYLYNLSKELNINLNAVTHNNFLTPSFNFTTEVEAYMTNMPVKVVDFENLDESIPINRIAFINETESFINRLKNILKYKKVDLKYDLQNISLSNKNDSLFSNKENLPKELYKKFTVLKPTSNTLEILNKNVNKGTGVASLAEKLGIKKEDIICIGDSGNDIHMLQYAGLGVAMGNAFPEVKSIADYVTLSNEEDGVAHVINKFILQE</sequence>
<dbReference type="InterPro" id="IPR036412">
    <property type="entry name" value="HAD-like_sf"/>
</dbReference>
<keyword evidence="2" id="KW-1185">Reference proteome</keyword>
<dbReference type="PANTHER" id="PTHR10000">
    <property type="entry name" value="PHOSPHOSERINE PHOSPHATASE"/>
    <property type="match status" value="1"/>
</dbReference>
<dbReference type="InterPro" id="IPR006379">
    <property type="entry name" value="HAD-SF_hydro_IIB"/>
</dbReference>
<keyword evidence="1" id="KW-0378">Hydrolase</keyword>
<dbReference type="NCBIfam" id="TIGR00099">
    <property type="entry name" value="Cof-subfamily"/>
    <property type="match status" value="1"/>
</dbReference>
<dbReference type="NCBIfam" id="TIGR01484">
    <property type="entry name" value="HAD-SF-IIB"/>
    <property type="match status" value="1"/>
</dbReference>
<dbReference type="SFLD" id="SFLDG01144">
    <property type="entry name" value="C2.B.4:_PGP_Like"/>
    <property type="match status" value="1"/>
</dbReference>
<dbReference type="InterPro" id="IPR023214">
    <property type="entry name" value="HAD_sf"/>
</dbReference>
<dbReference type="SFLD" id="SFLDS00003">
    <property type="entry name" value="Haloacid_Dehalogenase"/>
    <property type="match status" value="1"/>
</dbReference>
<dbReference type="Gene3D" id="3.40.50.1000">
    <property type="entry name" value="HAD superfamily/HAD-like"/>
    <property type="match status" value="1"/>
</dbReference>
<dbReference type="EMBL" id="JAPQFJ010000009">
    <property type="protein sequence ID" value="MCY6958913.1"/>
    <property type="molecule type" value="Genomic_DNA"/>
</dbReference>
<comment type="caution">
    <text evidence="1">The sequence shown here is derived from an EMBL/GenBank/DDBJ whole genome shotgun (WGS) entry which is preliminary data.</text>
</comment>
<gene>
    <name evidence="1" type="ORF">OW729_09885</name>
</gene>
<name>A0ABT4D9R8_9CLOT</name>